<dbReference type="Gene3D" id="1.25.40.20">
    <property type="entry name" value="Ankyrin repeat-containing domain"/>
    <property type="match status" value="1"/>
</dbReference>
<keyword evidence="2" id="KW-0175">Coiled coil</keyword>
<feature type="region of interest" description="Disordered" evidence="3">
    <location>
        <begin position="83"/>
        <end position="225"/>
    </location>
</feature>
<dbReference type="PANTHER" id="PTHR24133:SF40">
    <property type="entry name" value="ANKYRIN REPEAT DOMAIN 44"/>
    <property type="match status" value="1"/>
</dbReference>
<dbReference type="InterPro" id="IPR002110">
    <property type="entry name" value="Ankyrin_rpt"/>
</dbReference>
<protein>
    <submittedName>
        <fullName evidence="4">Uncharacterized protein</fullName>
    </submittedName>
</protein>
<dbReference type="PROSITE" id="PS50088">
    <property type="entry name" value="ANK_REPEAT"/>
    <property type="match status" value="1"/>
</dbReference>
<dbReference type="Proteomes" id="UP000002729">
    <property type="component" value="Unassembled WGS sequence"/>
</dbReference>
<feature type="compositionally biased region" description="Acidic residues" evidence="3">
    <location>
        <begin position="364"/>
        <end position="383"/>
    </location>
</feature>
<feature type="region of interest" description="Disordered" evidence="3">
    <location>
        <begin position="924"/>
        <end position="948"/>
    </location>
</feature>
<sequence>MSKKKNMYDVENPDWTTGFKAGEQEELDEYIRMLARDRDAVTPGMEMRANAGMSRNFPDPTTYTTKKLGSGAEFGAIARRVRDRDLDRRRVQSVRDQLGKVRVSSRQRSRQGSRQGSASRTHASDERKVVTWSPARRDRRKLNESPQKPRTPAATRFFGVTGGVRIETPKGLDTPKTPGKSVRFPEGLRAPTRDRSSRGGSGGGSPSARRASPSTPPFRPGVPLAARVGGRVQSKGGDWSVDPAKVAAAKAAPKIPIGLETHVLDPREVERAHQRAEESGRVKPHSVRDYLDRQRIDFADGRAGRRADVVTGDRWEATRHREVGARDKETPVNAFTTALRKEVVRDKIEKFLDEEANAPAPAPEPEESDDDDDGDDDGDDGGDDGGGGDGGDGDEANYEAAMKKHHKQAKREATRAEDRISALEELARDQIAENLGLLEVKYELRQAVDTLNNPGGLYALLKKPKANCERRVCGAVLRGDAAALRRQLAVLSLFPPEPPENLAVAAKTIAALVKNALPAFGAKKPPAWLAASLGELRAAQDAGEPLVVTSAKLLLTERAYEKRARLKAAREGGNAPRGGGDAPVEPRAGGDSSSANHAATLAALRAGGASMDQTDGRGYAPIHHAAKAGDFGVLTFLLDDLGADVDEVTEDGLYATPLILAAGVADRRLAFHAITVLLAHACAVDGVDAKKRNALHHAAPLGPRNVVELLLDAAVPARAPDEAGQSPADLAVRSGQRGIAEFVRTYRDPVRECGGALGVGNRAAKESEIPNFKGSYLGRFPLVGKRLEFVETGQVRSTLQLIEARRRDAAAIAASHTGRLGRAGKRLRESLKPSKAKKYVSGMTKPGDALRRKTKRKKKTFAADFLKTADAGMPTTLPDLYVKRDDEPEAPPDADGAFECERGCGFRGDFDAVARHEKGCPHDEAAAARKTTTTTKKQDAGSPAPKKKVDFKKRLVEAQHSLARASQEAAAAAKHVAAEGARVVLEGSVRNRDTYVFEFDGDDGSRAELNKIRQAATQKRKADKAAKRRAKEEILQKQRDVEAKAEENRAIDEFNDTLVDMGLPPAGRLLALACLASARLRAERSLRLRGGGVIDVLKHRAAKTLELEARRDDVGTALCGGRAAAGAFLLVQPLKHFDLAAEPRGARAYQLFFALHFYLRLAGLFGGADLFDRPRTRRARVAKFAASCCVGLASLVAARRGVGARLPNGLALGVLVARTATSVFDYAAAEVHERYRVVAAMREIMAPRHRLPDLLPEHLVDHERRAVAEAADAARAAVARQILHAASEAQHAARRTRAQKLHVQLARVAIAVATTHAGLRVASMKRVHSFVPPSPEAVALYAPAAVGAFEVAHAVDEALYLNGYLVDRLQLRAVTWGVARLELPVRLALWLLRGLGALISGVVRVASRALLAGEKLVFGEELFLYKLFRDHPRLRRAWRLGAAAQAAVVDAGALYRRATKLAERQTRAFLRKTHKDLWPWVVGFAGYRVQAGSLRLVDAPRYLSRKASEPVLLVSKLAARGAAAALRALAGAAGAPLRLVLRPGVGGAA</sequence>
<dbReference type="InParanoid" id="F0YJB9"/>
<evidence type="ECO:0000313" key="4">
    <source>
        <dbReference type="EMBL" id="EGB04813.1"/>
    </source>
</evidence>
<keyword evidence="5" id="KW-1185">Reference proteome</keyword>
<feature type="region of interest" description="Disordered" evidence="3">
    <location>
        <begin position="1"/>
        <end position="21"/>
    </location>
</feature>
<dbReference type="PANTHER" id="PTHR24133">
    <property type="entry name" value="ANKYRIN DOMAIN-CONTAINING"/>
    <property type="match status" value="1"/>
</dbReference>
<evidence type="ECO:0000256" key="1">
    <source>
        <dbReference type="PROSITE-ProRule" id="PRU00023"/>
    </source>
</evidence>
<keyword evidence="1" id="KW-0040">ANK repeat</keyword>
<evidence type="ECO:0000256" key="2">
    <source>
        <dbReference type="SAM" id="Coils"/>
    </source>
</evidence>
<dbReference type="EMBL" id="GL833147">
    <property type="protein sequence ID" value="EGB04813.1"/>
    <property type="molecule type" value="Genomic_DNA"/>
</dbReference>
<dbReference type="GeneID" id="20226006"/>
<dbReference type="InterPro" id="IPR036770">
    <property type="entry name" value="Ankyrin_rpt-contain_sf"/>
</dbReference>
<organism evidence="5">
    <name type="scientific">Aureococcus anophagefferens</name>
    <name type="common">Harmful bloom alga</name>
    <dbReference type="NCBI Taxonomy" id="44056"/>
    <lineage>
        <taxon>Eukaryota</taxon>
        <taxon>Sar</taxon>
        <taxon>Stramenopiles</taxon>
        <taxon>Ochrophyta</taxon>
        <taxon>Pelagophyceae</taxon>
        <taxon>Pelagomonadales</taxon>
        <taxon>Pelagomonadaceae</taxon>
        <taxon>Aureococcus</taxon>
    </lineage>
</organism>
<feature type="region of interest" description="Disordered" evidence="3">
    <location>
        <begin position="566"/>
        <end position="594"/>
    </location>
</feature>
<feature type="region of interest" description="Disordered" evidence="3">
    <location>
        <begin position="352"/>
        <end position="396"/>
    </location>
</feature>
<name>F0YJB9_AURAN</name>
<dbReference type="Pfam" id="PF00023">
    <property type="entry name" value="Ank"/>
    <property type="match status" value="1"/>
</dbReference>
<dbReference type="eggNOG" id="KOG0504">
    <property type="taxonomic scope" value="Eukaryota"/>
</dbReference>
<feature type="region of interest" description="Disordered" evidence="3">
    <location>
        <begin position="269"/>
        <end position="288"/>
    </location>
</feature>
<dbReference type="InterPro" id="IPR052391">
    <property type="entry name" value="E3_Ligase-Neurotoxin"/>
</dbReference>
<feature type="coiled-coil region" evidence="2">
    <location>
        <begin position="399"/>
        <end position="433"/>
    </location>
</feature>
<evidence type="ECO:0000256" key="3">
    <source>
        <dbReference type="SAM" id="MobiDB-lite"/>
    </source>
</evidence>
<dbReference type="RefSeq" id="XP_009040549.1">
    <property type="nucleotide sequence ID" value="XM_009042301.1"/>
</dbReference>
<proteinExistence type="predicted"/>
<evidence type="ECO:0000313" key="5">
    <source>
        <dbReference type="Proteomes" id="UP000002729"/>
    </source>
</evidence>
<dbReference type="SUPFAM" id="SSF48403">
    <property type="entry name" value="Ankyrin repeat"/>
    <property type="match status" value="1"/>
</dbReference>
<dbReference type="SMART" id="SM00248">
    <property type="entry name" value="ANK"/>
    <property type="match status" value="3"/>
</dbReference>
<dbReference type="OrthoDB" id="194358at2759"/>
<feature type="region of interest" description="Disordered" evidence="3">
    <location>
        <begin position="49"/>
        <end position="68"/>
    </location>
</feature>
<feature type="repeat" description="ANK" evidence="1">
    <location>
        <begin position="617"/>
        <end position="650"/>
    </location>
</feature>
<dbReference type="PROSITE" id="PS50297">
    <property type="entry name" value="ANK_REP_REGION"/>
    <property type="match status" value="1"/>
</dbReference>
<dbReference type="KEGG" id="aaf:AURANDRAFT_66934"/>
<accession>F0YJB9</accession>
<reference evidence="4 5" key="1">
    <citation type="journal article" date="2011" name="Proc. Natl. Acad. Sci. U.S.A.">
        <title>Niche of harmful alga Aureococcus anophagefferens revealed through ecogenomics.</title>
        <authorList>
            <person name="Gobler C.J."/>
            <person name="Berry D.L."/>
            <person name="Dyhrman S.T."/>
            <person name="Wilhelm S.W."/>
            <person name="Salamov A."/>
            <person name="Lobanov A.V."/>
            <person name="Zhang Y."/>
            <person name="Collier J.L."/>
            <person name="Wurch L.L."/>
            <person name="Kustka A.B."/>
            <person name="Dill B.D."/>
            <person name="Shah M."/>
            <person name="VerBerkmoes N.C."/>
            <person name="Kuo A."/>
            <person name="Terry A."/>
            <person name="Pangilinan J."/>
            <person name="Lindquist E.A."/>
            <person name="Lucas S."/>
            <person name="Paulsen I.T."/>
            <person name="Hattenrath-Lehmann T.K."/>
            <person name="Talmage S.C."/>
            <person name="Walker E.A."/>
            <person name="Koch F."/>
            <person name="Burson A.M."/>
            <person name="Marcoval M.A."/>
            <person name="Tang Y.Z."/>
            <person name="Lecleir G.R."/>
            <person name="Coyne K.J."/>
            <person name="Berg G.M."/>
            <person name="Bertrand E.M."/>
            <person name="Saito M.A."/>
            <person name="Gladyshev V.N."/>
            <person name="Grigoriev I.V."/>
        </authorList>
    </citation>
    <scope>NUCLEOTIDE SEQUENCE [LARGE SCALE GENOMIC DNA]</scope>
    <source>
        <strain evidence="5">CCMP 1984</strain>
    </source>
</reference>
<gene>
    <name evidence="4" type="ORF">AURANDRAFT_66934</name>
</gene>
<feature type="coiled-coil region" evidence="2">
    <location>
        <begin position="1013"/>
        <end position="1047"/>
    </location>
</feature>